<proteinExistence type="predicted"/>
<keyword evidence="3" id="KW-1185">Reference proteome</keyword>
<organism evidence="2 3">
    <name type="scientific">Sphaerosporella brunnea</name>
    <dbReference type="NCBI Taxonomy" id="1250544"/>
    <lineage>
        <taxon>Eukaryota</taxon>
        <taxon>Fungi</taxon>
        <taxon>Dikarya</taxon>
        <taxon>Ascomycota</taxon>
        <taxon>Pezizomycotina</taxon>
        <taxon>Pezizomycetes</taxon>
        <taxon>Pezizales</taxon>
        <taxon>Pyronemataceae</taxon>
        <taxon>Sphaerosporella</taxon>
    </lineage>
</organism>
<evidence type="ECO:0000313" key="2">
    <source>
        <dbReference type="EMBL" id="KAA8897848.1"/>
    </source>
</evidence>
<gene>
    <name evidence="2" type="ORF">FN846DRAFT_224180</name>
</gene>
<name>A0A5J5ENQ6_9PEZI</name>
<feature type="compositionally biased region" description="Basic residues" evidence="1">
    <location>
        <begin position="111"/>
        <end position="128"/>
    </location>
</feature>
<dbReference type="EMBL" id="VXIS01000190">
    <property type="protein sequence ID" value="KAA8897848.1"/>
    <property type="molecule type" value="Genomic_DNA"/>
</dbReference>
<feature type="region of interest" description="Disordered" evidence="1">
    <location>
        <begin position="157"/>
        <end position="177"/>
    </location>
</feature>
<comment type="caution">
    <text evidence="2">The sequence shown here is derived from an EMBL/GenBank/DDBJ whole genome shotgun (WGS) entry which is preliminary data.</text>
</comment>
<evidence type="ECO:0000256" key="1">
    <source>
        <dbReference type="SAM" id="MobiDB-lite"/>
    </source>
</evidence>
<dbReference type="InParanoid" id="A0A5J5ENQ6"/>
<dbReference type="Proteomes" id="UP000326924">
    <property type="component" value="Unassembled WGS sequence"/>
</dbReference>
<dbReference type="AlphaFoldDB" id="A0A5J5ENQ6"/>
<protein>
    <submittedName>
        <fullName evidence="2">Uncharacterized protein</fullName>
    </submittedName>
</protein>
<feature type="region of interest" description="Disordered" evidence="1">
    <location>
        <begin position="22"/>
        <end position="42"/>
    </location>
</feature>
<accession>A0A5J5ENQ6</accession>
<reference evidence="2 3" key="1">
    <citation type="submission" date="2019-09" db="EMBL/GenBank/DDBJ databases">
        <title>Draft genome of the ectomycorrhizal ascomycete Sphaerosporella brunnea.</title>
        <authorList>
            <consortium name="DOE Joint Genome Institute"/>
            <person name="Benucci G.M."/>
            <person name="Marozzi G."/>
            <person name="Antonielli L."/>
            <person name="Sanchez S."/>
            <person name="Marco P."/>
            <person name="Wang X."/>
            <person name="Falini L.B."/>
            <person name="Barry K."/>
            <person name="Haridas S."/>
            <person name="Lipzen A."/>
            <person name="Labutti K."/>
            <person name="Grigoriev I.V."/>
            <person name="Murat C."/>
            <person name="Martin F."/>
            <person name="Albertini E."/>
            <person name="Donnini D."/>
            <person name="Bonito G."/>
        </authorList>
    </citation>
    <scope>NUCLEOTIDE SEQUENCE [LARGE SCALE GENOMIC DNA]</scope>
    <source>
        <strain evidence="2 3">Sb_GMNB300</strain>
    </source>
</reference>
<feature type="region of interest" description="Disordered" evidence="1">
    <location>
        <begin position="90"/>
        <end position="129"/>
    </location>
</feature>
<feature type="compositionally biased region" description="Low complexity" evidence="1">
    <location>
        <begin position="97"/>
        <end position="110"/>
    </location>
</feature>
<evidence type="ECO:0000313" key="3">
    <source>
        <dbReference type="Proteomes" id="UP000326924"/>
    </source>
</evidence>
<sequence>MSPIATPMRWALRSSSFDFDAHRRKLPLPPSHPPSQAARPKRLTRAHHLCPLHPPPPSTFPKDCLHVVAVSHTHRQRYRSVVAPVVSHNLSSPSPFSDQPSMRKQSSSSSSKKKKKQEKHRKKTKQNKMRVCVPPYRSLTFKIASWEFLGSSRGAWHTHAPSPPPSSREGFKFRSPNAPPPPGSVNFCYPRVHAFCSSLRFVSSLVLFRETTRSKKKKKEYRKA</sequence>